<evidence type="ECO:0000313" key="1">
    <source>
        <dbReference type="EMBL" id="GMT22020.1"/>
    </source>
</evidence>
<proteinExistence type="predicted"/>
<keyword evidence="2" id="KW-1185">Reference proteome</keyword>
<protein>
    <recommendedName>
        <fullName evidence="3">Secreted protein</fullName>
    </recommendedName>
</protein>
<evidence type="ECO:0008006" key="3">
    <source>
        <dbReference type="Google" id="ProtNLM"/>
    </source>
</evidence>
<feature type="non-terminal residue" evidence="1">
    <location>
        <position position="79"/>
    </location>
</feature>
<dbReference type="EMBL" id="BTSY01000004">
    <property type="protein sequence ID" value="GMT22020.1"/>
    <property type="molecule type" value="Genomic_DNA"/>
</dbReference>
<sequence length="79" mass="8585">FFSFFSSMSRVLAAPRVFLSAAPGSIKDTVDVHEDGIVLISPTSPSFSPAFSSSLRIFSSSSSFLFFTSSLRSRAIFCF</sequence>
<dbReference type="Proteomes" id="UP001432322">
    <property type="component" value="Unassembled WGS sequence"/>
</dbReference>
<comment type="caution">
    <text evidence="1">The sequence shown here is derived from an EMBL/GenBank/DDBJ whole genome shotgun (WGS) entry which is preliminary data.</text>
</comment>
<reference evidence="1" key="1">
    <citation type="submission" date="2023-10" db="EMBL/GenBank/DDBJ databases">
        <title>Genome assembly of Pristionchus species.</title>
        <authorList>
            <person name="Yoshida K."/>
            <person name="Sommer R.J."/>
        </authorList>
    </citation>
    <scope>NUCLEOTIDE SEQUENCE</scope>
    <source>
        <strain evidence="1">RS5133</strain>
    </source>
</reference>
<feature type="non-terminal residue" evidence="1">
    <location>
        <position position="1"/>
    </location>
</feature>
<evidence type="ECO:0000313" key="2">
    <source>
        <dbReference type="Proteomes" id="UP001432322"/>
    </source>
</evidence>
<dbReference type="AlphaFoldDB" id="A0AAV5VVC9"/>
<gene>
    <name evidence="1" type="ORF">PFISCL1PPCAC_13317</name>
</gene>
<accession>A0AAV5VVC9</accession>
<name>A0AAV5VVC9_9BILA</name>
<organism evidence="1 2">
    <name type="scientific">Pristionchus fissidentatus</name>
    <dbReference type="NCBI Taxonomy" id="1538716"/>
    <lineage>
        <taxon>Eukaryota</taxon>
        <taxon>Metazoa</taxon>
        <taxon>Ecdysozoa</taxon>
        <taxon>Nematoda</taxon>
        <taxon>Chromadorea</taxon>
        <taxon>Rhabditida</taxon>
        <taxon>Rhabditina</taxon>
        <taxon>Diplogasteromorpha</taxon>
        <taxon>Diplogasteroidea</taxon>
        <taxon>Neodiplogasteridae</taxon>
        <taxon>Pristionchus</taxon>
    </lineage>
</organism>